<dbReference type="InterPro" id="IPR051841">
    <property type="entry name" value="MT-Golgi_org_protein"/>
</dbReference>
<protein>
    <recommendedName>
        <fullName evidence="9">MAR-binding filament-like protein 1-1</fullName>
    </recommendedName>
</protein>
<organism evidence="7 8">
    <name type="scientific">Papaver nudicaule</name>
    <name type="common">Iceland poppy</name>
    <dbReference type="NCBI Taxonomy" id="74823"/>
    <lineage>
        <taxon>Eukaryota</taxon>
        <taxon>Viridiplantae</taxon>
        <taxon>Streptophyta</taxon>
        <taxon>Embryophyta</taxon>
        <taxon>Tracheophyta</taxon>
        <taxon>Spermatophyta</taxon>
        <taxon>Magnoliopsida</taxon>
        <taxon>Ranunculales</taxon>
        <taxon>Papaveraceae</taxon>
        <taxon>Papaveroideae</taxon>
        <taxon>Papaver</taxon>
    </lineage>
</organism>
<proteinExistence type="predicted"/>
<gene>
    <name evidence="7" type="ORF">MKW94_018674</name>
</gene>
<evidence type="ECO:0000256" key="5">
    <source>
        <dbReference type="SAM" id="Coils"/>
    </source>
</evidence>
<feature type="compositionally biased region" description="Basic and acidic residues" evidence="6">
    <location>
        <begin position="558"/>
        <end position="567"/>
    </location>
</feature>
<accession>A0AA41V8T9</accession>
<feature type="compositionally biased region" description="Basic and acidic residues" evidence="6">
    <location>
        <begin position="691"/>
        <end position="700"/>
    </location>
</feature>
<evidence type="ECO:0000313" key="7">
    <source>
        <dbReference type="EMBL" id="MCL7035089.1"/>
    </source>
</evidence>
<dbReference type="PANTHER" id="PTHR18902:SF24">
    <property type="entry name" value="NUCLEAR MITOTIC APPARATUS PROTEIN 1"/>
    <property type="match status" value="1"/>
</dbReference>
<comment type="subcellular location">
    <subcellularLocation>
        <location evidence="1">Cytoplasm</location>
    </subcellularLocation>
</comment>
<comment type="caution">
    <text evidence="7">The sequence shown here is derived from an EMBL/GenBank/DDBJ whole genome shotgun (WGS) entry which is preliminary data.</text>
</comment>
<keyword evidence="8" id="KW-1185">Reference proteome</keyword>
<feature type="coiled-coil region" evidence="5">
    <location>
        <begin position="141"/>
        <end position="323"/>
    </location>
</feature>
<keyword evidence="3" id="KW-0597">Phosphoprotein</keyword>
<keyword evidence="4 5" id="KW-0175">Coiled coil</keyword>
<reference evidence="7" key="1">
    <citation type="submission" date="2022-03" db="EMBL/GenBank/DDBJ databases">
        <title>A functionally conserved STORR gene fusion in Papaver species that diverged 16.8 million years ago.</title>
        <authorList>
            <person name="Catania T."/>
        </authorList>
    </citation>
    <scope>NUCLEOTIDE SEQUENCE</scope>
    <source>
        <strain evidence="7">S-191538</strain>
    </source>
</reference>
<feature type="region of interest" description="Disordered" evidence="6">
    <location>
        <begin position="679"/>
        <end position="723"/>
    </location>
</feature>
<dbReference type="Proteomes" id="UP001177140">
    <property type="component" value="Unassembled WGS sequence"/>
</dbReference>
<evidence type="ECO:0000313" key="8">
    <source>
        <dbReference type="Proteomes" id="UP001177140"/>
    </source>
</evidence>
<evidence type="ECO:0000256" key="4">
    <source>
        <dbReference type="ARBA" id="ARBA00023054"/>
    </source>
</evidence>
<keyword evidence="2" id="KW-0963">Cytoplasm</keyword>
<evidence type="ECO:0000256" key="3">
    <source>
        <dbReference type="ARBA" id="ARBA00022553"/>
    </source>
</evidence>
<evidence type="ECO:0008006" key="9">
    <source>
        <dbReference type="Google" id="ProtNLM"/>
    </source>
</evidence>
<dbReference type="AlphaFoldDB" id="A0AA41V8T9"/>
<evidence type="ECO:0000256" key="2">
    <source>
        <dbReference type="ARBA" id="ARBA00022490"/>
    </source>
</evidence>
<dbReference type="GO" id="GO:0005737">
    <property type="term" value="C:cytoplasm"/>
    <property type="evidence" value="ECO:0007669"/>
    <property type="project" value="UniProtKB-SubCell"/>
</dbReference>
<evidence type="ECO:0000256" key="6">
    <source>
        <dbReference type="SAM" id="MobiDB-lite"/>
    </source>
</evidence>
<dbReference type="SUPFAM" id="SSF57997">
    <property type="entry name" value="Tropomyosin"/>
    <property type="match status" value="1"/>
</dbReference>
<dbReference type="EMBL" id="JAJJMA010153035">
    <property type="protein sequence ID" value="MCL7035089.1"/>
    <property type="molecule type" value="Genomic_DNA"/>
</dbReference>
<evidence type="ECO:0000256" key="1">
    <source>
        <dbReference type="ARBA" id="ARBA00004496"/>
    </source>
</evidence>
<dbReference type="PANTHER" id="PTHR18902">
    <property type="entry name" value="NUCLEAR MITOTIC APPARATUS PROTEIN 1-RELATED"/>
    <property type="match status" value="1"/>
</dbReference>
<feature type="region of interest" description="Disordered" evidence="6">
    <location>
        <begin position="558"/>
        <end position="579"/>
    </location>
</feature>
<name>A0AA41V8T9_PAPNU</name>
<sequence length="723" mass="80911">MGSSNLLQSSFAHQSLLLNPSSSCFNSQPLFISSQIQKNVKKPRLVAMATIQNPNESNNNLSKRRTVLLLGISALPFLQLKAKADDAAEEAGDIVPVEDQNVEELNQGEASTNPFLSLLNAAGVVGTGVLGALNLLGQQEKTATEATIKKLENKLIEKEALKDTLEKNFEKKLLNEKEERANQMKKAEEERFSLSSQLSSAKSTISGLQKELQTEKKLVAELQVQIDRLQDGLKKAAEEKNLLEKKLKEKLDTIDGLQDRINLITLEINEKQTHLQKLESTLADKETEYKDLGFVYIQAKADLAEANAKIAVLNETILKTQKELDLKNSTVNDLDAKLTALVGEKDDISRRFESVQEDYQNLKISSEKKAALDAEVLAKRENELNQLEEKLGAALQDVSNKEILVADLTQEKDNLAKMLKLEVKLVETLRNELQATEETLRISKVEASDLSEILQQSQKSCEDLSSEISKKQVEFDEASKALKKNLEDARSNSEFLSNELGSVKTALKKTKEESRTVSEELKSVIETREELKKELIDAYKKAENTVRSLEAERNTISSLKKELETSEKQAASARESRKSLETDLEKATKALEEVNKNILILSKELDDANSRVSNLEVDKETLYKALMEQKNISSEARENVEDAHNLIMRLGQERESLEKRVKKLDDELGSAKGEILRLRDQMNTPKILSENGKENKKTEGKATVAVKKTTRRKKADPLSETSK</sequence>